<sequence length="254" mass="28287">MKSLTKGLIISGVSVIELFVLNGLPRMNASAATIKTSYTKLTTAGSKRNVSSIGKYALYTKPGMIRGAKLVASRTQMKKFGTYSSSNRKYYASNNQNQSYKGSTYYFRAYGYEVTNTGSVYYKVVTMNGRYRGYVYGGKKVGIFAGGIKSVSTTTTSQTSIPSNWTDTVGIYAGGSLWNYVPYTQYGTKKLGHMTDLESTTIPHLAEFKIDKVAKRTREQDTYYHLVSVDSNNLSGWVKSTYIRTYSEITSNWE</sequence>
<protein>
    <recommendedName>
        <fullName evidence="3">GW domain-containing protein</fullName>
    </recommendedName>
</protein>
<dbReference type="RefSeq" id="WP_125687059.1">
    <property type="nucleotide sequence ID" value="NZ_JBHSSI010000058.1"/>
</dbReference>
<comment type="caution">
    <text evidence="1">The sequence shown here is derived from an EMBL/GenBank/DDBJ whole genome shotgun (WGS) entry which is preliminary data.</text>
</comment>
<dbReference type="Proteomes" id="UP001596283">
    <property type="component" value="Unassembled WGS sequence"/>
</dbReference>
<evidence type="ECO:0000313" key="2">
    <source>
        <dbReference type="Proteomes" id="UP001596283"/>
    </source>
</evidence>
<proteinExistence type="predicted"/>
<dbReference type="EMBL" id="JBHSSI010000058">
    <property type="protein sequence ID" value="MFC6261258.1"/>
    <property type="molecule type" value="Genomic_DNA"/>
</dbReference>
<evidence type="ECO:0008006" key="3">
    <source>
        <dbReference type="Google" id="ProtNLM"/>
    </source>
</evidence>
<organism evidence="1 2">
    <name type="scientific">Levilactobacillus fujinensis</name>
    <dbReference type="NCBI Taxonomy" id="2486024"/>
    <lineage>
        <taxon>Bacteria</taxon>
        <taxon>Bacillati</taxon>
        <taxon>Bacillota</taxon>
        <taxon>Bacilli</taxon>
        <taxon>Lactobacillales</taxon>
        <taxon>Lactobacillaceae</taxon>
        <taxon>Levilactobacillus</taxon>
    </lineage>
</organism>
<name>A0ABW1TH49_9LACO</name>
<reference evidence="2" key="1">
    <citation type="journal article" date="2019" name="Int. J. Syst. Evol. Microbiol.">
        <title>The Global Catalogue of Microorganisms (GCM) 10K type strain sequencing project: providing services to taxonomists for standard genome sequencing and annotation.</title>
        <authorList>
            <consortium name="The Broad Institute Genomics Platform"/>
            <consortium name="The Broad Institute Genome Sequencing Center for Infectious Disease"/>
            <person name="Wu L."/>
            <person name="Ma J."/>
        </authorList>
    </citation>
    <scope>NUCLEOTIDE SEQUENCE [LARGE SCALE GENOMIC DNA]</scope>
    <source>
        <strain evidence="2">CCM 8908</strain>
    </source>
</reference>
<evidence type="ECO:0000313" key="1">
    <source>
        <dbReference type="EMBL" id="MFC6261258.1"/>
    </source>
</evidence>
<keyword evidence="2" id="KW-1185">Reference proteome</keyword>
<gene>
    <name evidence="1" type="ORF">ACFP1C_09925</name>
</gene>
<accession>A0ABW1TH49</accession>